<keyword evidence="3" id="KW-1185">Reference proteome</keyword>
<keyword evidence="1" id="KW-0812">Transmembrane</keyword>
<accession>A0A6G0ZJX1</accession>
<proteinExistence type="predicted"/>
<evidence type="ECO:0000256" key="1">
    <source>
        <dbReference type="SAM" id="Phobius"/>
    </source>
</evidence>
<reference evidence="2 3" key="1">
    <citation type="submission" date="2019-08" db="EMBL/GenBank/DDBJ databases">
        <title>Whole genome of Aphis craccivora.</title>
        <authorList>
            <person name="Voronova N.V."/>
            <person name="Shulinski R.S."/>
            <person name="Bandarenka Y.V."/>
            <person name="Zhorov D.G."/>
            <person name="Warner D."/>
        </authorList>
    </citation>
    <scope>NUCLEOTIDE SEQUENCE [LARGE SCALE GENOMIC DNA]</scope>
    <source>
        <strain evidence="2">180601</strain>
        <tissue evidence="2">Whole Body</tissue>
    </source>
</reference>
<name>A0A6G0ZJX1_APHCR</name>
<protein>
    <submittedName>
        <fullName evidence="2">Uncharacterized protein</fullName>
    </submittedName>
</protein>
<keyword evidence="1" id="KW-1133">Transmembrane helix</keyword>
<keyword evidence="1" id="KW-0472">Membrane</keyword>
<dbReference type="Proteomes" id="UP000478052">
    <property type="component" value="Unassembled WGS sequence"/>
</dbReference>
<feature type="transmembrane region" description="Helical" evidence="1">
    <location>
        <begin position="91"/>
        <end position="110"/>
    </location>
</feature>
<dbReference type="AlphaFoldDB" id="A0A6G0ZJX1"/>
<dbReference type="EMBL" id="VUJU01000314">
    <property type="protein sequence ID" value="KAF0771294.1"/>
    <property type="molecule type" value="Genomic_DNA"/>
</dbReference>
<comment type="caution">
    <text evidence="2">The sequence shown here is derived from an EMBL/GenBank/DDBJ whole genome shotgun (WGS) entry which is preliminary data.</text>
</comment>
<sequence>MGSKNTCFKPNNLDTFFEEIDLPETIKNNSVRFCASSKEIFLTDPLDLDYKNGNTEKYEEIMKNDNSIDTFFNFENYPFNKLELKDNKNQVSYLNLYLIIYFLNCIYGFYNIILVNLKDGAVKNHTSYSFDEELKNVNQICWATSPNKHNMTINNKQNNTQQNKRALLTNTHKKKNTSTTNTYKKISNFTTNTRKVKNSLITNIKKKNYTLTNNKFSLRNYKNKRNRKNVKTTNKQKHKSTLITNACRQIISSKVKLRKYTSKFTNQNSPIIINTNTTTSTSTIKSTPTIISTSKMLSTPTIESAAEIISTPTVNSLPSIKITHNMIERRLKKNINNKNESISDNDDDNNSFGFVDTNYNAVYNDDDEETNIKIKKLKLVQEDYMYHILYNKKNWSTILKKLSDPSTGIKVFENILLIKVLIRIMKGNNETKSQVRMLKNRNDHWKLKFDCLKHKIKILVNSTRSDRNMRRTSVINEKAKDTTLCTNIEVQKQENNFGLKKKVSTELKSNVTLENSKNSKLYQYFNRQNNFLSKYGSDIRTRKSKEVKTKIPSIPLIVDLLKDIPANVMISRLSPKPFDTKQNNLTQSDSDIKMIESNENFSPVSCISKDLKLSPKSLKRKISNLIQNNTSIEIKSKFRKYNELSSLASNDLIMESPDIMVSRFGPKLLNSQITNSTQYNTAIKMTESDMNKYYESLTSASVDAIVKNLPLIINSRLIGENNISTQFNKHTEIIPSISISNDFNSDVPTSSSSSMKSVTSLNENLLFNKEFNSALSMVSPSNVEILVFEKNLEFSTKDSKIINYKEWKSPRKLTVPSETDPSMDSTVILPFALKRLSKLNNHSPSQYPMLNKLLTKPNITMQLDKRDKLNTPLIPVQMNTPLPDVVYESTQIMNEINFKETIHQKPPNQIKSVPKAIPLPPPEIINDFSNKV</sequence>
<evidence type="ECO:0000313" key="3">
    <source>
        <dbReference type="Proteomes" id="UP000478052"/>
    </source>
</evidence>
<evidence type="ECO:0000313" key="2">
    <source>
        <dbReference type="EMBL" id="KAF0771294.1"/>
    </source>
</evidence>
<dbReference type="OrthoDB" id="6608053at2759"/>
<gene>
    <name evidence="2" type="ORF">FWK35_00006827</name>
</gene>
<organism evidence="2 3">
    <name type="scientific">Aphis craccivora</name>
    <name type="common">Cowpea aphid</name>
    <dbReference type="NCBI Taxonomy" id="307492"/>
    <lineage>
        <taxon>Eukaryota</taxon>
        <taxon>Metazoa</taxon>
        <taxon>Ecdysozoa</taxon>
        <taxon>Arthropoda</taxon>
        <taxon>Hexapoda</taxon>
        <taxon>Insecta</taxon>
        <taxon>Pterygota</taxon>
        <taxon>Neoptera</taxon>
        <taxon>Paraneoptera</taxon>
        <taxon>Hemiptera</taxon>
        <taxon>Sternorrhyncha</taxon>
        <taxon>Aphidomorpha</taxon>
        <taxon>Aphidoidea</taxon>
        <taxon>Aphididae</taxon>
        <taxon>Aphidini</taxon>
        <taxon>Aphis</taxon>
        <taxon>Aphis</taxon>
    </lineage>
</organism>